<dbReference type="InterPro" id="IPR036770">
    <property type="entry name" value="Ankyrin_rpt-contain_sf"/>
</dbReference>
<dbReference type="Gene3D" id="1.25.40.20">
    <property type="entry name" value="Ankyrin repeat-containing domain"/>
    <property type="match status" value="1"/>
</dbReference>
<dbReference type="OrthoDB" id="1847170at2759"/>
<dbReference type="AlphaFoldDB" id="A0A068WLK0"/>
<proteinExistence type="predicted"/>
<dbReference type="EMBL" id="LK028578">
    <property type="protein sequence ID" value="CDS18544.1"/>
    <property type="molecule type" value="Genomic_DNA"/>
</dbReference>
<feature type="region of interest" description="Disordered" evidence="1">
    <location>
        <begin position="117"/>
        <end position="163"/>
    </location>
</feature>
<reference evidence="2" key="2">
    <citation type="submission" date="2014-06" db="EMBL/GenBank/DDBJ databases">
        <authorList>
            <person name="Aslett M."/>
        </authorList>
    </citation>
    <scope>NUCLEOTIDE SEQUENCE</scope>
</reference>
<dbReference type="WBParaSite" id="EgrG_000632900">
    <property type="protein sequence ID" value="EgrG_000632900"/>
    <property type="gene ID" value="EgrG_000632900"/>
</dbReference>
<feature type="compositionally biased region" description="Basic and acidic residues" evidence="1">
    <location>
        <begin position="133"/>
        <end position="144"/>
    </location>
</feature>
<feature type="region of interest" description="Disordered" evidence="1">
    <location>
        <begin position="40"/>
        <end position="79"/>
    </location>
</feature>
<feature type="compositionally biased region" description="Polar residues" evidence="1">
    <location>
        <begin position="70"/>
        <end position="79"/>
    </location>
</feature>
<sequence length="415" mass="46941">MNTLIRIILFSKDKPAFNNGTGQNTPKIDDVEVESIKASEQLRHSDPEVSPQPEDNENSSDGILRHRKPPTSSATFQRNSNIWRNSMEIPLFLTDDQAGDHFADRKSTLKKRYTTHFSLPPATTSTPTVEAPQRLENERGDRIVQSDSTNSNSASSISSESEIEITTPLRRNVGNGVRQSLIERGFPRITENSNATTLVVPMAKNLNFCEWVSSQRNNNKRSERGGEITAKAEYQSYTDTRNVCNYDITDFINACHLLQQSLENPKSIPPSKIMNVMPILRDYWFHNTTSSDVTVESLESLLSVISQFPPSVAGRVVNQRDKEGHTFLHIAVRKRRWELIETALEACREFDLDRTDARGRTPLLLMVNYASQEGKTAMDLAKMHHVSPEIIRLLQAKAVSAQDRNLLPTRRRGRL</sequence>
<reference evidence="2 3" key="1">
    <citation type="journal article" date="2013" name="Nature">
        <title>The genomes of four tapeworm species reveal adaptations to parasitism.</title>
        <authorList>
            <person name="Tsai I.J."/>
            <person name="Zarowiecki M."/>
            <person name="Holroyd N."/>
            <person name="Garciarrubio A."/>
            <person name="Sanchez-Flores A."/>
            <person name="Brooks K.L."/>
            <person name="Tracey A."/>
            <person name="Bobes R.J."/>
            <person name="Fragoso G."/>
            <person name="Sciutto E."/>
            <person name="Aslett M."/>
            <person name="Beasley H."/>
            <person name="Bennett H.M."/>
            <person name="Cai J."/>
            <person name="Camicia F."/>
            <person name="Clark R."/>
            <person name="Cucher M."/>
            <person name="De Silva N."/>
            <person name="Day T.A."/>
            <person name="Deplazes P."/>
            <person name="Estrada K."/>
            <person name="Fernandez C."/>
            <person name="Holland P.W."/>
            <person name="Hou J."/>
            <person name="Hu S."/>
            <person name="Huckvale T."/>
            <person name="Hung S.S."/>
            <person name="Kamenetzky L."/>
            <person name="Keane J.A."/>
            <person name="Kiss F."/>
            <person name="Koziol U."/>
            <person name="Lambert O."/>
            <person name="Liu K."/>
            <person name="Luo X."/>
            <person name="Luo Y."/>
            <person name="Macchiaroli N."/>
            <person name="Nichol S."/>
            <person name="Paps J."/>
            <person name="Parkinson J."/>
            <person name="Pouchkina-Stantcheva N."/>
            <person name="Riddiford N."/>
            <person name="Rosenzvit M."/>
            <person name="Salinas G."/>
            <person name="Wasmuth J.D."/>
            <person name="Zamanian M."/>
            <person name="Zheng Y."/>
            <person name="Cai X."/>
            <person name="Soberon X."/>
            <person name="Olson P.D."/>
            <person name="Laclette J.P."/>
            <person name="Brehm K."/>
            <person name="Berriman M."/>
            <person name="Garciarrubio A."/>
            <person name="Bobes R.J."/>
            <person name="Fragoso G."/>
            <person name="Sanchez-Flores A."/>
            <person name="Estrada K."/>
            <person name="Cevallos M.A."/>
            <person name="Morett E."/>
            <person name="Gonzalez V."/>
            <person name="Portillo T."/>
            <person name="Ochoa-Leyva A."/>
            <person name="Jose M.V."/>
            <person name="Sciutto E."/>
            <person name="Landa A."/>
            <person name="Jimenez L."/>
            <person name="Valdes V."/>
            <person name="Carrero J.C."/>
            <person name="Larralde C."/>
            <person name="Morales-Montor J."/>
            <person name="Limon-Lason J."/>
            <person name="Soberon X."/>
            <person name="Laclette J.P."/>
        </authorList>
    </citation>
    <scope>NUCLEOTIDE SEQUENCE [LARGE SCALE GENOMIC DNA]</scope>
</reference>
<dbReference type="Proteomes" id="UP000492820">
    <property type="component" value="Unassembled WGS sequence"/>
</dbReference>
<evidence type="ECO:0000313" key="2">
    <source>
        <dbReference type="EMBL" id="CDS18544.1"/>
    </source>
</evidence>
<gene>
    <name evidence="2" type="ORF">EgrG_000632900</name>
</gene>
<accession>A0A068WLK0</accession>
<name>A0A068WLK0_ECHGR</name>
<organism evidence="2">
    <name type="scientific">Echinococcus granulosus</name>
    <name type="common">Hydatid tapeworm</name>
    <dbReference type="NCBI Taxonomy" id="6210"/>
    <lineage>
        <taxon>Eukaryota</taxon>
        <taxon>Metazoa</taxon>
        <taxon>Spiralia</taxon>
        <taxon>Lophotrochozoa</taxon>
        <taxon>Platyhelminthes</taxon>
        <taxon>Cestoda</taxon>
        <taxon>Eucestoda</taxon>
        <taxon>Cyclophyllidea</taxon>
        <taxon>Taeniidae</taxon>
        <taxon>Echinococcus</taxon>
        <taxon>Echinococcus granulosus group</taxon>
    </lineage>
</organism>
<dbReference type="SUPFAM" id="SSF48403">
    <property type="entry name" value="Ankyrin repeat"/>
    <property type="match status" value="1"/>
</dbReference>
<feature type="compositionally biased region" description="Polar residues" evidence="1">
    <location>
        <begin position="117"/>
        <end position="128"/>
    </location>
</feature>
<feature type="compositionally biased region" description="Low complexity" evidence="1">
    <location>
        <begin position="146"/>
        <end position="163"/>
    </location>
</feature>
<protein>
    <submittedName>
        <fullName evidence="2 4">Ankyrin repeat domain containing protein</fullName>
    </submittedName>
</protein>
<evidence type="ECO:0000256" key="1">
    <source>
        <dbReference type="SAM" id="MobiDB-lite"/>
    </source>
</evidence>
<evidence type="ECO:0000313" key="4">
    <source>
        <dbReference type="WBParaSite" id="EgrG_000632900"/>
    </source>
</evidence>
<reference evidence="4" key="3">
    <citation type="submission" date="2020-10" db="UniProtKB">
        <authorList>
            <consortium name="WormBaseParasite"/>
        </authorList>
    </citation>
    <scope>IDENTIFICATION</scope>
</reference>
<evidence type="ECO:0000313" key="3">
    <source>
        <dbReference type="Proteomes" id="UP000492820"/>
    </source>
</evidence>